<protein>
    <submittedName>
        <fullName evidence="1">Uncharacterized protein</fullName>
    </submittedName>
</protein>
<keyword evidence="2" id="KW-1185">Reference proteome</keyword>
<accession>A0AAV5W4K0</accession>
<evidence type="ECO:0000313" key="1">
    <source>
        <dbReference type="EMBL" id="GMT27121.1"/>
    </source>
</evidence>
<feature type="non-terminal residue" evidence="1">
    <location>
        <position position="88"/>
    </location>
</feature>
<comment type="caution">
    <text evidence="1">The sequence shown here is derived from an EMBL/GenBank/DDBJ whole genome shotgun (WGS) entry which is preliminary data.</text>
</comment>
<dbReference type="AlphaFoldDB" id="A0AAV5W4K0"/>
<reference evidence="1" key="1">
    <citation type="submission" date="2023-10" db="EMBL/GenBank/DDBJ databases">
        <title>Genome assembly of Pristionchus species.</title>
        <authorList>
            <person name="Yoshida K."/>
            <person name="Sommer R.J."/>
        </authorList>
    </citation>
    <scope>NUCLEOTIDE SEQUENCE</scope>
    <source>
        <strain evidence="1">RS5133</strain>
    </source>
</reference>
<evidence type="ECO:0000313" key="2">
    <source>
        <dbReference type="Proteomes" id="UP001432322"/>
    </source>
</evidence>
<name>A0AAV5W4K0_9BILA</name>
<dbReference type="EMBL" id="BTSY01000005">
    <property type="protein sequence ID" value="GMT27121.1"/>
    <property type="molecule type" value="Genomic_DNA"/>
</dbReference>
<dbReference type="Proteomes" id="UP001432322">
    <property type="component" value="Unassembled WGS sequence"/>
</dbReference>
<gene>
    <name evidence="1" type="ORF">PFISCL1PPCAC_18418</name>
</gene>
<sequence>LDHLVISKDNIGYAFTLKDQWYGAKFEGDDNTTGDRIRTEEARNENSLIETTGANANDRGVLYIGHEVRYATQSTHQLGATQRRILES</sequence>
<organism evidence="1 2">
    <name type="scientific">Pristionchus fissidentatus</name>
    <dbReference type="NCBI Taxonomy" id="1538716"/>
    <lineage>
        <taxon>Eukaryota</taxon>
        <taxon>Metazoa</taxon>
        <taxon>Ecdysozoa</taxon>
        <taxon>Nematoda</taxon>
        <taxon>Chromadorea</taxon>
        <taxon>Rhabditida</taxon>
        <taxon>Rhabditina</taxon>
        <taxon>Diplogasteromorpha</taxon>
        <taxon>Diplogasteroidea</taxon>
        <taxon>Neodiplogasteridae</taxon>
        <taxon>Pristionchus</taxon>
    </lineage>
</organism>
<feature type="non-terminal residue" evidence="1">
    <location>
        <position position="1"/>
    </location>
</feature>
<proteinExistence type="predicted"/>